<sequence>MEKSKEKRSDLWLLFFKNLIVVNGDCLPTQLIAPNKISETDSNEAYFSAIDISPVNGDVVVVYSIYSLDNDDTAIGASLFNSDGTSIKTKWKVNTQESDYQSRSRVSYRPDGKFMVVWLDYSGTDTVKGRIFDSTGNNPTSELTISQNYNTKSIDLVSMSDNRMFVVWVRNDERPYGRIVNADGTMSGNEFRIQNSAARNDYRMSISQFSDSDDLVMNWYYNSKSYGSRFTSSGSKVTYYGEMLGTSQGYYPTIVAFSNDNVAAYGMNSDDDFRVEEWMGGADGASVTIETNCYDGVAHKGRDDVSVTTCLKNNNYVKSRIMLYDNSFITDSFNVYTSTDCDYLDLGVHDVHYAITWKRNNDIYWTKYELRYPKYVSGLDDLSLVENQDFELNLSFEDPQGAGLTYSLTLENGDAAPSWIHHDSATSTKIYGPAPDITGCQETFNFKVTTGKSCQISETKSFSITVDDADPTVEQVIPDQSVDALTAGWAFAFESATFANVGDLSYSAKLTNGDPLPDWLKFEESNAREFSGDVGCEQVLQIRVTATDGCSQSASTDFQLTVVNSAPIKNKDFVDQSKVVGDSYAYIFDADTYLDDDGQETLTYTSDQLVGGGSFPTWLEFTESERKWSGNIAREQCQEDFDIEIEITDGCHTFVDGYVLSVTNQALSYPEALVNQPTETNDAFDYTFNAGCFTDPELQDITYTASLNNGDPLPDWLKFEETNARQFTGTVGAAECDGKIHVIKVVASDGCTANDISGTFEISIANAAPQKHTAIPNQVATTNTLFDYTIPEAYFTDPEGVTLVYEATLYDGSDLPDWLGFEEENARQFKGTVGAEECDQEEYRILVTVSDGCQSVSDDFYLTITNEDPSSDVAIENQVATTNTQFLLQFSENSFSDPEGVTLVYEATLDTGDALPDWLGFEEYNAREFRGTPPKTECDGIIYNIKVGASDGCKAAQDVFTITIENQVPTNDNEIPDQIVHNNKKNYQYIFEEDTFQDPEGVTLTYEARLDSGDAPLPDWLEFDQANRKFHSDAVPEYLCNEEDFIIKVTANDTCATVNDIFKITISNEPPYLQNALEDKIKPVNSDFSYTINSDSFIDPEGVALTYEARLDSGDAPLPDWLEFDKQTRTFSGHIPADTGCNTFWDIKVTANDSCRSVEDIFRLTVSDDSPYLDEDLKNHTNYAGNPFDYTFLSHCFIDPEGVQLSFEVEDYEKGTGLPTWLDFDSATRTFSGDVPNDNCGEVIHIRVTGKDACHSVENDFYLNITNPMPVDNKKLEPQTTYANKAFDYIFPEDAFTNEDGVTLTYTAQREGSKDLPSWLVFDPDTRGFYIEENDDDRCSYLYHIEVTADDGCYNTTGKFVIEFINQEPISKGQLENHTIKVEDYLEYQLPQDIFEDPEGESISLSATLPESDKRDFPGWLEFDESTGKFYGTADSCGDPYEIIVEGKDPCTNTAYLSWFLTIKDQPPIKQKDLVNQTFNVNSGKEYTFDAETFKDPDERDLRYEAKLHDGSDLPSWLNFDSDTRTFNGWPEGCSEILLIDVSAIDPCTTSIRTSFQIEIINSPIFVKLGLEDQESDGNTFFDYTIDSLAFDDEDYENDNYEYAAEMENGDPLPEWLEFRSSEKRFIGNTPNEDGKYMIRVYASDSCRSYNVSDTFTITVSEFVAPKGTNTETLTTGAKIGIIVLSIAVVASLFAFILYRNHLKKKYEKLWDGKQEFFTASMPKKNPLVGDSPDNDDVEMKDVKHSSDTSSSDRDQQKQQQFENKNDDDVKSDIEVSDMSNESDLEDTNTDTSNSDSSIKSTSSSVDDDEN</sequence>
<feature type="domain" description="Dystroglycan-type cadherin-like" evidence="3">
    <location>
        <begin position="1276"/>
        <end position="1371"/>
    </location>
</feature>
<evidence type="ECO:0000256" key="1">
    <source>
        <dbReference type="SAM" id="MobiDB-lite"/>
    </source>
</evidence>
<evidence type="ECO:0000313" key="5">
    <source>
        <dbReference type="Proteomes" id="UP001146793"/>
    </source>
</evidence>
<feature type="domain" description="Dystroglycan-type cadherin-like" evidence="3">
    <location>
        <begin position="374"/>
        <end position="471"/>
    </location>
</feature>
<organism evidence="4 5">
    <name type="scientific">Anaeramoeba flamelloides</name>
    <dbReference type="NCBI Taxonomy" id="1746091"/>
    <lineage>
        <taxon>Eukaryota</taxon>
        <taxon>Metamonada</taxon>
        <taxon>Anaeramoebidae</taxon>
        <taxon>Anaeramoeba</taxon>
    </lineage>
</organism>
<feature type="region of interest" description="Disordered" evidence="1">
    <location>
        <begin position="1722"/>
        <end position="1811"/>
    </location>
</feature>
<gene>
    <name evidence="4" type="ORF">M0812_11512</name>
</gene>
<feature type="domain" description="Dystroglycan-type cadherin-like" evidence="3">
    <location>
        <begin position="472"/>
        <end position="567"/>
    </location>
</feature>
<protein>
    <submittedName>
        <fullName evidence="4">Dystroglycan-related</fullName>
    </submittedName>
</protein>
<evidence type="ECO:0000259" key="3">
    <source>
        <dbReference type="SMART" id="SM00736"/>
    </source>
</evidence>
<dbReference type="EMBL" id="JANTQA010000023">
    <property type="protein sequence ID" value="KAJ3445626.1"/>
    <property type="molecule type" value="Genomic_DNA"/>
</dbReference>
<dbReference type="Gene3D" id="2.60.40.10">
    <property type="entry name" value="Immunoglobulins"/>
    <property type="match status" value="13"/>
</dbReference>
<evidence type="ECO:0000256" key="2">
    <source>
        <dbReference type="SAM" id="Phobius"/>
    </source>
</evidence>
<feature type="domain" description="Dystroglycan-type cadherin-like" evidence="3">
    <location>
        <begin position="1377"/>
        <end position="1470"/>
    </location>
</feature>
<feature type="domain" description="Dystroglycan-type cadherin-like" evidence="3">
    <location>
        <begin position="770"/>
        <end position="871"/>
    </location>
</feature>
<feature type="domain" description="Dystroglycan-type cadherin-like" evidence="3">
    <location>
        <begin position="1072"/>
        <end position="1173"/>
    </location>
</feature>
<keyword evidence="2" id="KW-1133">Transmembrane helix</keyword>
<dbReference type="GO" id="GO:0016020">
    <property type="term" value="C:membrane"/>
    <property type="evidence" value="ECO:0007669"/>
    <property type="project" value="InterPro"/>
</dbReference>
<feature type="compositionally biased region" description="Basic and acidic residues" evidence="1">
    <location>
        <begin position="1738"/>
        <end position="1757"/>
    </location>
</feature>
<feature type="domain" description="Dystroglycan-type cadherin-like" evidence="3">
    <location>
        <begin position="1179"/>
        <end position="1272"/>
    </location>
</feature>
<keyword evidence="2" id="KW-0812">Transmembrane</keyword>
<dbReference type="Proteomes" id="UP001146793">
    <property type="component" value="Unassembled WGS sequence"/>
</dbReference>
<feature type="compositionally biased region" description="Low complexity" evidence="1">
    <location>
        <begin position="1790"/>
        <end position="1805"/>
    </location>
</feature>
<feature type="domain" description="Dystroglycan-type cadherin-like" evidence="3">
    <location>
        <begin position="1566"/>
        <end position="1666"/>
    </location>
</feature>
<feature type="domain" description="Dystroglycan-type cadherin-like" evidence="3">
    <location>
        <begin position="970"/>
        <end position="1071"/>
    </location>
</feature>
<accession>A0AAV7ZWY3</accession>
<reference evidence="4" key="1">
    <citation type="submission" date="2022-08" db="EMBL/GenBank/DDBJ databases">
        <title>Novel sulphate-reducing endosymbionts in the free-living metamonad Anaeramoeba.</title>
        <authorList>
            <person name="Jerlstrom-Hultqvist J."/>
            <person name="Cepicka I."/>
            <person name="Gallot-Lavallee L."/>
            <person name="Salas-Leiva D."/>
            <person name="Curtis B.A."/>
            <person name="Zahonova K."/>
            <person name="Pipaliya S."/>
            <person name="Dacks J."/>
            <person name="Roger A.J."/>
        </authorList>
    </citation>
    <scope>NUCLEOTIDE SEQUENCE</scope>
    <source>
        <strain evidence="4">Busselton2</strain>
    </source>
</reference>
<dbReference type="SUPFAM" id="SSF49313">
    <property type="entry name" value="Cadherin-like"/>
    <property type="match status" value="13"/>
</dbReference>
<name>A0AAV7ZWY3_9EUKA</name>
<dbReference type="GO" id="GO:0005509">
    <property type="term" value="F:calcium ion binding"/>
    <property type="evidence" value="ECO:0007669"/>
    <property type="project" value="InterPro"/>
</dbReference>
<feature type="domain" description="Dystroglycan-type cadherin-like" evidence="3">
    <location>
        <begin position="1471"/>
        <end position="1564"/>
    </location>
</feature>
<dbReference type="InterPro" id="IPR013783">
    <property type="entry name" value="Ig-like_fold"/>
</dbReference>
<feature type="domain" description="Dystroglycan-type cadherin-like" evidence="3">
    <location>
        <begin position="872"/>
        <end position="969"/>
    </location>
</feature>
<feature type="domain" description="Dystroglycan-type cadherin-like" evidence="3">
    <location>
        <begin position="668"/>
        <end position="769"/>
    </location>
</feature>
<evidence type="ECO:0000313" key="4">
    <source>
        <dbReference type="EMBL" id="KAJ3445626.1"/>
    </source>
</evidence>
<dbReference type="InterPro" id="IPR015919">
    <property type="entry name" value="Cadherin-like_sf"/>
</dbReference>
<comment type="caution">
    <text evidence="4">The sequence shown here is derived from an EMBL/GenBank/DDBJ whole genome shotgun (WGS) entry which is preliminary data.</text>
</comment>
<dbReference type="Pfam" id="PF05345">
    <property type="entry name" value="He_PIG"/>
    <property type="match status" value="9"/>
</dbReference>
<dbReference type="SMART" id="SM00736">
    <property type="entry name" value="CADG"/>
    <property type="match status" value="12"/>
</dbReference>
<feature type="transmembrane region" description="Helical" evidence="2">
    <location>
        <begin position="1680"/>
        <end position="1699"/>
    </location>
</feature>
<feature type="compositionally biased region" description="Basic and acidic residues" evidence="1">
    <location>
        <begin position="1764"/>
        <end position="1774"/>
    </location>
</feature>
<dbReference type="InterPro" id="IPR006644">
    <property type="entry name" value="Cadg"/>
</dbReference>
<keyword evidence="2" id="KW-0472">Membrane</keyword>
<proteinExistence type="predicted"/>